<name>A0A815U4G2_9BILA</name>
<dbReference type="EMBL" id="CAJOBE010011170">
    <property type="protein sequence ID" value="CAF4124933.1"/>
    <property type="molecule type" value="Genomic_DNA"/>
</dbReference>
<dbReference type="AlphaFoldDB" id="A0A815U4G2"/>
<proteinExistence type="predicted"/>
<gene>
    <name evidence="2" type="ORF">FNK824_LOCUS32474</name>
    <name evidence="1" type="ORF">SEV965_LOCUS36727</name>
</gene>
<dbReference type="Proteomes" id="UP000663889">
    <property type="component" value="Unassembled WGS sequence"/>
</dbReference>
<protein>
    <submittedName>
        <fullName evidence="1">Uncharacterized protein</fullName>
    </submittedName>
</protein>
<evidence type="ECO:0000313" key="1">
    <source>
        <dbReference type="EMBL" id="CAF1514759.1"/>
    </source>
</evidence>
<evidence type="ECO:0000313" key="2">
    <source>
        <dbReference type="EMBL" id="CAF4124933.1"/>
    </source>
</evidence>
<dbReference type="EMBL" id="CAJNOU010006895">
    <property type="protein sequence ID" value="CAF1514759.1"/>
    <property type="molecule type" value="Genomic_DNA"/>
</dbReference>
<reference evidence="1" key="1">
    <citation type="submission" date="2021-02" db="EMBL/GenBank/DDBJ databases">
        <authorList>
            <person name="Nowell W R."/>
        </authorList>
    </citation>
    <scope>NUCLEOTIDE SEQUENCE</scope>
</reference>
<comment type="caution">
    <text evidence="1">The sequence shown here is derived from an EMBL/GenBank/DDBJ whole genome shotgun (WGS) entry which is preliminary data.</text>
</comment>
<organism evidence="1 3">
    <name type="scientific">Rotaria sordida</name>
    <dbReference type="NCBI Taxonomy" id="392033"/>
    <lineage>
        <taxon>Eukaryota</taxon>
        <taxon>Metazoa</taxon>
        <taxon>Spiralia</taxon>
        <taxon>Gnathifera</taxon>
        <taxon>Rotifera</taxon>
        <taxon>Eurotatoria</taxon>
        <taxon>Bdelloidea</taxon>
        <taxon>Philodinida</taxon>
        <taxon>Philodinidae</taxon>
        <taxon>Rotaria</taxon>
    </lineage>
</organism>
<evidence type="ECO:0000313" key="3">
    <source>
        <dbReference type="Proteomes" id="UP000663889"/>
    </source>
</evidence>
<dbReference type="Proteomes" id="UP000663874">
    <property type="component" value="Unassembled WGS sequence"/>
</dbReference>
<sequence length="98" mass="11256">MLGKVEDVNVVYSRDKISCPVVIHEEIYTTVSEYHNHVGHHGYEVKPQYLWMPYEVVIISLNCLSPVVHLINTSITETTSKIPYEVATEQTSRSDFDM</sequence>
<accession>A0A815U4G2</accession>